<reference evidence="5 6" key="1">
    <citation type="submission" date="2021-06" db="EMBL/GenBank/DDBJ databases">
        <authorList>
            <person name="Palmer J.M."/>
        </authorList>
    </citation>
    <scope>NUCLEOTIDE SEQUENCE [LARGE SCALE GENOMIC DNA]</scope>
    <source>
        <strain evidence="5 6">GA_2019</strain>
        <tissue evidence="5">Muscle</tissue>
    </source>
</reference>
<gene>
    <name evidence="5" type="ORF">GOODEAATRI_031704</name>
</gene>
<dbReference type="Gene3D" id="3.30.500.10">
    <property type="entry name" value="MHC class I-like antigen recognition-like"/>
    <property type="match status" value="1"/>
</dbReference>
<dbReference type="PRINTS" id="PR01638">
    <property type="entry name" value="MHCCLASSI"/>
</dbReference>
<comment type="similarity">
    <text evidence="3">Belongs to the MHC class I family.</text>
</comment>
<dbReference type="InterPro" id="IPR003006">
    <property type="entry name" value="Ig/MHC_CS"/>
</dbReference>
<comment type="caution">
    <text evidence="5">The sequence shown here is derived from an EMBL/GenBank/DDBJ whole genome shotgun (WGS) entry which is preliminary data.</text>
</comment>
<dbReference type="InterPro" id="IPR011162">
    <property type="entry name" value="MHC_I/II-like_Ag-recog"/>
</dbReference>
<accession>A0ABV0N5Y4</accession>
<dbReference type="InterPro" id="IPR001039">
    <property type="entry name" value="MHC_I_a_a1/a2"/>
</dbReference>
<dbReference type="InterPro" id="IPR007110">
    <property type="entry name" value="Ig-like_dom"/>
</dbReference>
<dbReference type="InterPro" id="IPR037055">
    <property type="entry name" value="MHC_I-like_Ag-recog_sf"/>
</dbReference>
<feature type="domain" description="Ig-like" evidence="4">
    <location>
        <begin position="152"/>
        <end position="224"/>
    </location>
</feature>
<keyword evidence="6" id="KW-1185">Reference proteome</keyword>
<name>A0ABV0N5Y4_9TELE</name>
<organism evidence="5 6">
    <name type="scientific">Goodea atripinnis</name>
    <dbReference type="NCBI Taxonomy" id="208336"/>
    <lineage>
        <taxon>Eukaryota</taxon>
        <taxon>Metazoa</taxon>
        <taxon>Chordata</taxon>
        <taxon>Craniata</taxon>
        <taxon>Vertebrata</taxon>
        <taxon>Euteleostomi</taxon>
        <taxon>Actinopterygii</taxon>
        <taxon>Neopterygii</taxon>
        <taxon>Teleostei</taxon>
        <taxon>Neoteleostei</taxon>
        <taxon>Acanthomorphata</taxon>
        <taxon>Ovalentaria</taxon>
        <taxon>Atherinomorphae</taxon>
        <taxon>Cyprinodontiformes</taxon>
        <taxon>Goodeidae</taxon>
        <taxon>Goodea</taxon>
    </lineage>
</organism>
<dbReference type="Pfam" id="PF07654">
    <property type="entry name" value="C1-set"/>
    <property type="match status" value="1"/>
</dbReference>
<dbReference type="InterPro" id="IPR050208">
    <property type="entry name" value="MHC_class-I_related"/>
</dbReference>
<evidence type="ECO:0000256" key="3">
    <source>
        <dbReference type="RuleBase" id="RU004439"/>
    </source>
</evidence>
<dbReference type="InterPro" id="IPR013783">
    <property type="entry name" value="Ig-like_fold"/>
</dbReference>
<evidence type="ECO:0000259" key="4">
    <source>
        <dbReference type="PROSITE" id="PS50835"/>
    </source>
</evidence>
<protein>
    <recommendedName>
        <fullName evidence="4">Ig-like domain-containing protein</fullName>
    </recommendedName>
</protein>
<evidence type="ECO:0000256" key="1">
    <source>
        <dbReference type="ARBA" id="ARBA00023180"/>
    </source>
</evidence>
<keyword evidence="2" id="KW-0393">Immunoglobulin domain</keyword>
<evidence type="ECO:0000313" key="6">
    <source>
        <dbReference type="Proteomes" id="UP001476798"/>
    </source>
</evidence>
<evidence type="ECO:0000256" key="2">
    <source>
        <dbReference type="ARBA" id="ARBA00023319"/>
    </source>
</evidence>
<dbReference type="SUPFAM" id="SSF48726">
    <property type="entry name" value="Immunoglobulin"/>
    <property type="match status" value="1"/>
</dbReference>
<sequence>MIDYFDSDYQEKVPKQDWMKKHLEKEYWEKGTQSRKSKQQWFKVNIDILMKRMRQNDTDTHVLQWMHGCEGETNDDGSLKFFRGMDMYNYDGKDFLAFDDNNQIWVAAATAAEETKRKWDEVQVLKEYTKGYLEKELHLFTRKAKADTNIILTCLATGFYPKDIIMQIRRNGRVLTKEDGVETTDVRPNNDDTFQRKDHVEILKSDVSTYTCEVNHPATRLHVEKKWGEKIFVALLKYQFLY</sequence>
<dbReference type="Gene3D" id="2.60.40.10">
    <property type="entry name" value="Immunoglobulins"/>
    <property type="match status" value="1"/>
</dbReference>
<proteinExistence type="inferred from homology"/>
<dbReference type="Proteomes" id="UP001476798">
    <property type="component" value="Unassembled WGS sequence"/>
</dbReference>
<dbReference type="PANTHER" id="PTHR16675:SF193">
    <property type="entry name" value="LOC571647 PROTEIN-RELATED"/>
    <property type="match status" value="1"/>
</dbReference>
<dbReference type="InterPro" id="IPR011161">
    <property type="entry name" value="MHC_I-like_Ag-recog"/>
</dbReference>
<dbReference type="PANTHER" id="PTHR16675">
    <property type="entry name" value="MHC CLASS I-RELATED"/>
    <property type="match status" value="1"/>
</dbReference>
<dbReference type="PROSITE" id="PS50835">
    <property type="entry name" value="IG_LIKE"/>
    <property type="match status" value="1"/>
</dbReference>
<dbReference type="InterPro" id="IPR036179">
    <property type="entry name" value="Ig-like_dom_sf"/>
</dbReference>
<dbReference type="SMART" id="SM00407">
    <property type="entry name" value="IGc1"/>
    <property type="match status" value="1"/>
</dbReference>
<dbReference type="PROSITE" id="PS00290">
    <property type="entry name" value="IG_MHC"/>
    <property type="match status" value="1"/>
</dbReference>
<keyword evidence="1" id="KW-0325">Glycoprotein</keyword>
<dbReference type="SUPFAM" id="SSF54452">
    <property type="entry name" value="MHC antigen-recognition domain"/>
    <property type="match status" value="1"/>
</dbReference>
<evidence type="ECO:0000313" key="5">
    <source>
        <dbReference type="EMBL" id="MEQ2166773.1"/>
    </source>
</evidence>
<dbReference type="EMBL" id="JAHRIO010025519">
    <property type="protein sequence ID" value="MEQ2166773.1"/>
    <property type="molecule type" value="Genomic_DNA"/>
</dbReference>
<dbReference type="Pfam" id="PF00129">
    <property type="entry name" value="MHC_I"/>
    <property type="match status" value="1"/>
</dbReference>
<dbReference type="InterPro" id="IPR003597">
    <property type="entry name" value="Ig_C1-set"/>
</dbReference>